<evidence type="ECO:0000313" key="2">
    <source>
        <dbReference type="EMBL" id="KAH1107096.1"/>
    </source>
</evidence>
<dbReference type="PANTHER" id="PTHR31286">
    <property type="entry name" value="GLYCINE-RICH CELL WALL STRUCTURAL PROTEIN 1.8-LIKE"/>
    <property type="match status" value="1"/>
</dbReference>
<gene>
    <name evidence="2" type="ORF">J1N35_010864</name>
</gene>
<protein>
    <recommendedName>
        <fullName evidence="1">DUF4283 domain-containing protein</fullName>
    </recommendedName>
</protein>
<dbReference type="InterPro" id="IPR040256">
    <property type="entry name" value="At4g02000-like"/>
</dbReference>
<evidence type="ECO:0000259" key="1">
    <source>
        <dbReference type="Pfam" id="PF14111"/>
    </source>
</evidence>
<feature type="domain" description="DUF4283" evidence="1">
    <location>
        <begin position="57"/>
        <end position="124"/>
    </location>
</feature>
<dbReference type="Pfam" id="PF14111">
    <property type="entry name" value="DUF4283"/>
    <property type="match status" value="1"/>
</dbReference>
<dbReference type="AlphaFoldDB" id="A0A9D3W165"/>
<sequence length="125" mass="14034">MGKGPIDSRKGSVVIGLGVEDDFDFMDGDITISIINGIPSIVFSERVRHLLVKDIANTMVIKLLGRNIRHATIQNKIAILWKPSMSFQLMDIENGYFLAKFQNSDGFEKVLSLSLWVIYGQYLTV</sequence>
<reference evidence="2 3" key="1">
    <citation type="journal article" date="2021" name="Plant Biotechnol. J.">
        <title>Multi-omics assisted identification of the key and species-specific regulatory components of drought-tolerant mechanisms in Gossypium stocksii.</title>
        <authorList>
            <person name="Yu D."/>
            <person name="Ke L."/>
            <person name="Zhang D."/>
            <person name="Wu Y."/>
            <person name="Sun Y."/>
            <person name="Mei J."/>
            <person name="Sun J."/>
            <person name="Sun Y."/>
        </authorList>
    </citation>
    <scope>NUCLEOTIDE SEQUENCE [LARGE SCALE GENOMIC DNA]</scope>
    <source>
        <strain evidence="3">cv. E1</strain>
        <tissue evidence="2">Leaf</tissue>
    </source>
</reference>
<dbReference type="EMBL" id="JAIQCV010000004">
    <property type="protein sequence ID" value="KAH1107096.1"/>
    <property type="molecule type" value="Genomic_DNA"/>
</dbReference>
<organism evidence="2 3">
    <name type="scientific">Gossypium stocksii</name>
    <dbReference type="NCBI Taxonomy" id="47602"/>
    <lineage>
        <taxon>Eukaryota</taxon>
        <taxon>Viridiplantae</taxon>
        <taxon>Streptophyta</taxon>
        <taxon>Embryophyta</taxon>
        <taxon>Tracheophyta</taxon>
        <taxon>Spermatophyta</taxon>
        <taxon>Magnoliopsida</taxon>
        <taxon>eudicotyledons</taxon>
        <taxon>Gunneridae</taxon>
        <taxon>Pentapetalae</taxon>
        <taxon>rosids</taxon>
        <taxon>malvids</taxon>
        <taxon>Malvales</taxon>
        <taxon>Malvaceae</taxon>
        <taxon>Malvoideae</taxon>
        <taxon>Gossypium</taxon>
    </lineage>
</organism>
<dbReference type="PANTHER" id="PTHR31286:SF173">
    <property type="entry name" value="DUF4283 DOMAIN-CONTAINING PROTEIN"/>
    <property type="match status" value="1"/>
</dbReference>
<accession>A0A9D3W165</accession>
<dbReference type="Proteomes" id="UP000828251">
    <property type="component" value="Unassembled WGS sequence"/>
</dbReference>
<proteinExistence type="predicted"/>
<keyword evidence="3" id="KW-1185">Reference proteome</keyword>
<evidence type="ECO:0000313" key="3">
    <source>
        <dbReference type="Proteomes" id="UP000828251"/>
    </source>
</evidence>
<dbReference type="InterPro" id="IPR025558">
    <property type="entry name" value="DUF4283"/>
</dbReference>
<comment type="caution">
    <text evidence="2">The sequence shown here is derived from an EMBL/GenBank/DDBJ whole genome shotgun (WGS) entry which is preliminary data.</text>
</comment>
<dbReference type="OrthoDB" id="984865at2759"/>
<name>A0A9D3W165_9ROSI</name>